<organism evidence="9 10">
    <name type="scientific">Merdimmobilis hominis</name>
    <dbReference type="NCBI Taxonomy" id="2897707"/>
    <lineage>
        <taxon>Bacteria</taxon>
        <taxon>Bacillati</taxon>
        <taxon>Bacillota</taxon>
        <taxon>Clostridia</taxon>
        <taxon>Eubacteriales</taxon>
        <taxon>Oscillospiraceae</taxon>
        <taxon>Merdimmobilis</taxon>
    </lineage>
</organism>
<evidence type="ECO:0000256" key="7">
    <source>
        <dbReference type="PIRSR" id="PIRSR001092-1"/>
    </source>
</evidence>
<evidence type="ECO:0000256" key="3">
    <source>
        <dbReference type="ARBA" id="ARBA00012662"/>
    </source>
</evidence>
<reference evidence="9" key="2">
    <citation type="journal article" date="2021" name="Sci. Rep.">
        <title>The distribution of antibiotic resistance genes in chicken gut microbiota commensals.</title>
        <authorList>
            <person name="Juricova H."/>
            <person name="Matiasovicova J."/>
            <person name="Kubasova T."/>
            <person name="Cejkova D."/>
            <person name="Rychlik I."/>
        </authorList>
    </citation>
    <scope>NUCLEOTIDE SEQUENCE</scope>
    <source>
        <strain evidence="9">An559</strain>
    </source>
</reference>
<dbReference type="Proteomes" id="UP000774750">
    <property type="component" value="Unassembled WGS sequence"/>
</dbReference>
<dbReference type="SMART" id="SM00812">
    <property type="entry name" value="Alpha_L_fucos"/>
    <property type="match status" value="1"/>
</dbReference>
<evidence type="ECO:0000259" key="8">
    <source>
        <dbReference type="Pfam" id="PF01120"/>
    </source>
</evidence>
<reference evidence="9" key="1">
    <citation type="submission" date="2020-08" db="EMBL/GenBank/DDBJ databases">
        <authorList>
            <person name="Cejkova D."/>
            <person name="Kubasova T."/>
            <person name="Jahodarova E."/>
            <person name="Rychlik I."/>
        </authorList>
    </citation>
    <scope>NUCLEOTIDE SEQUENCE</scope>
    <source>
        <strain evidence="9">An559</strain>
    </source>
</reference>
<dbReference type="GO" id="GO:0004560">
    <property type="term" value="F:alpha-L-fucosidase activity"/>
    <property type="evidence" value="ECO:0007669"/>
    <property type="project" value="InterPro"/>
</dbReference>
<keyword evidence="5" id="KW-0378">Hydrolase</keyword>
<comment type="similarity">
    <text evidence="2">Belongs to the glycosyl hydrolase 29 family.</text>
</comment>
<sequence>MFDRNAYEKRVEWYQHDRFGMFIHWGLYAIPARGEWVRSTEELTIEDYEPFFNEFDPVDYDPKKWACLAKEAGMKYAVLTAKHHDGFCLFDSKLTDYKCTNTKAGRDLVREYLDAFRAEGIKVGLYYSLIDWHHPDFPHYGDWHHPMRNHPECSNENRDFDRYLTYMHGQVRELCENYGKIDVMWFDFSYGEMTGEKWKATELVNMVRSLQPDIILDNRLEVSGEGFGSLATENPNVYSGDFVSPEQIIPPNGLIDNLGRPLVWEACVTMNNNWGYNAKDKNFKPAPMLIKKLVECVSKGGNLLLNVGPDAKGNIPDESVQILKEIGAWMKKNSESIVGCTKSDLPKPENGRITQNGNTIYYHVMENSIGFVPLYGIEKDRVKRMRLLSDGSELKIAQYWTVGNYPDIAFVELSATPHLPDEVDTVVKIEY</sequence>
<dbReference type="Gene3D" id="3.20.20.80">
    <property type="entry name" value="Glycosidases"/>
    <property type="match status" value="1"/>
</dbReference>
<dbReference type="PIRSF" id="PIRSF001092">
    <property type="entry name" value="Alpha-L-fucosidase"/>
    <property type="match status" value="1"/>
</dbReference>
<dbReference type="AlphaFoldDB" id="A0A938X5X7"/>
<dbReference type="PRINTS" id="PR00741">
    <property type="entry name" value="GLHYDRLASE29"/>
</dbReference>
<evidence type="ECO:0000256" key="4">
    <source>
        <dbReference type="ARBA" id="ARBA00022729"/>
    </source>
</evidence>
<dbReference type="GO" id="GO:0016139">
    <property type="term" value="P:glycoside catabolic process"/>
    <property type="evidence" value="ECO:0007669"/>
    <property type="project" value="TreeGrafter"/>
</dbReference>
<comment type="function">
    <text evidence="1">Alpha-L-fucosidase is responsible for hydrolyzing the alpha-1,6-linked fucose joined to the reducing-end N-acetylglucosamine of the carbohydrate moieties of glycoproteins.</text>
</comment>
<dbReference type="InterPro" id="IPR017853">
    <property type="entry name" value="GH"/>
</dbReference>
<dbReference type="SUPFAM" id="SSF51445">
    <property type="entry name" value="(Trans)glycosidases"/>
    <property type="match status" value="1"/>
</dbReference>
<dbReference type="EC" id="3.2.1.51" evidence="3"/>
<proteinExistence type="inferred from homology"/>
<protein>
    <recommendedName>
        <fullName evidence="3">alpha-L-fucosidase</fullName>
        <ecNumber evidence="3">3.2.1.51</ecNumber>
    </recommendedName>
</protein>
<name>A0A938X5X7_9FIRM</name>
<dbReference type="EMBL" id="JACJKY010000001">
    <property type="protein sequence ID" value="MBM6919680.1"/>
    <property type="molecule type" value="Genomic_DNA"/>
</dbReference>
<accession>A0A938X5X7</accession>
<evidence type="ECO:0000256" key="2">
    <source>
        <dbReference type="ARBA" id="ARBA00007951"/>
    </source>
</evidence>
<comment type="caution">
    <text evidence="9">The sequence shown here is derived from an EMBL/GenBank/DDBJ whole genome shotgun (WGS) entry which is preliminary data.</text>
</comment>
<keyword evidence="6" id="KW-0326">Glycosidase</keyword>
<dbReference type="GO" id="GO:0005764">
    <property type="term" value="C:lysosome"/>
    <property type="evidence" value="ECO:0007669"/>
    <property type="project" value="TreeGrafter"/>
</dbReference>
<dbReference type="PANTHER" id="PTHR10030:SF37">
    <property type="entry name" value="ALPHA-L-FUCOSIDASE-RELATED"/>
    <property type="match status" value="1"/>
</dbReference>
<evidence type="ECO:0000256" key="1">
    <source>
        <dbReference type="ARBA" id="ARBA00004071"/>
    </source>
</evidence>
<dbReference type="GO" id="GO:0006004">
    <property type="term" value="P:fucose metabolic process"/>
    <property type="evidence" value="ECO:0007669"/>
    <property type="project" value="InterPro"/>
</dbReference>
<keyword evidence="4" id="KW-0732">Signal</keyword>
<feature type="site" description="May be important for catalysis" evidence="7">
    <location>
        <position position="267"/>
    </location>
</feature>
<feature type="domain" description="Glycoside hydrolase family 29 N-terminal" evidence="8">
    <location>
        <begin position="9"/>
        <end position="335"/>
    </location>
</feature>
<gene>
    <name evidence="9" type="ORF">H6A12_00660</name>
</gene>
<dbReference type="InterPro" id="IPR016286">
    <property type="entry name" value="FUC_metazoa-typ"/>
</dbReference>
<dbReference type="InterPro" id="IPR057739">
    <property type="entry name" value="Glyco_hydro_29_N"/>
</dbReference>
<dbReference type="PANTHER" id="PTHR10030">
    <property type="entry name" value="ALPHA-L-FUCOSIDASE"/>
    <property type="match status" value="1"/>
</dbReference>
<keyword evidence="10" id="KW-1185">Reference proteome</keyword>
<evidence type="ECO:0000313" key="9">
    <source>
        <dbReference type="EMBL" id="MBM6919680.1"/>
    </source>
</evidence>
<dbReference type="RefSeq" id="WP_204443682.1">
    <property type="nucleotide sequence ID" value="NZ_JACJKY010000001.1"/>
</dbReference>
<evidence type="ECO:0000313" key="10">
    <source>
        <dbReference type="Proteomes" id="UP000774750"/>
    </source>
</evidence>
<dbReference type="Pfam" id="PF01120">
    <property type="entry name" value="Alpha_L_fucos"/>
    <property type="match status" value="1"/>
</dbReference>
<evidence type="ECO:0000256" key="6">
    <source>
        <dbReference type="ARBA" id="ARBA00023295"/>
    </source>
</evidence>
<evidence type="ECO:0000256" key="5">
    <source>
        <dbReference type="ARBA" id="ARBA00022801"/>
    </source>
</evidence>
<dbReference type="InterPro" id="IPR000933">
    <property type="entry name" value="Glyco_hydro_29"/>
</dbReference>